<evidence type="ECO:0000313" key="10">
    <source>
        <dbReference type="Proteomes" id="UP001642540"/>
    </source>
</evidence>
<proteinExistence type="predicted"/>
<organism evidence="9 10">
    <name type="scientific">Orchesella dallaii</name>
    <dbReference type="NCBI Taxonomy" id="48710"/>
    <lineage>
        <taxon>Eukaryota</taxon>
        <taxon>Metazoa</taxon>
        <taxon>Ecdysozoa</taxon>
        <taxon>Arthropoda</taxon>
        <taxon>Hexapoda</taxon>
        <taxon>Collembola</taxon>
        <taxon>Entomobryomorpha</taxon>
        <taxon>Entomobryoidea</taxon>
        <taxon>Orchesellidae</taxon>
        <taxon>Orchesellinae</taxon>
        <taxon>Orchesella</taxon>
    </lineage>
</organism>
<dbReference type="Pfam" id="PF04969">
    <property type="entry name" value="CS"/>
    <property type="match status" value="1"/>
</dbReference>
<evidence type="ECO:0000259" key="8">
    <source>
        <dbReference type="PROSITE" id="PS51203"/>
    </source>
</evidence>
<evidence type="ECO:0000313" key="9">
    <source>
        <dbReference type="EMBL" id="CAL8084190.1"/>
    </source>
</evidence>
<dbReference type="Gene3D" id="3.40.50.300">
    <property type="entry name" value="P-loop containing nucleotide triphosphate hydrolases"/>
    <property type="match status" value="1"/>
</dbReference>
<dbReference type="InterPro" id="IPR007052">
    <property type="entry name" value="CS_dom"/>
</dbReference>
<dbReference type="Gene3D" id="2.30.30.140">
    <property type="match status" value="1"/>
</dbReference>
<dbReference type="Proteomes" id="UP001642540">
    <property type="component" value="Unassembled WGS sequence"/>
</dbReference>
<evidence type="ECO:0000256" key="4">
    <source>
        <dbReference type="ARBA" id="ARBA00022801"/>
    </source>
</evidence>
<evidence type="ECO:0000256" key="2">
    <source>
        <dbReference type="ARBA" id="ARBA00022737"/>
    </source>
</evidence>
<dbReference type="PROSITE" id="PS51203">
    <property type="entry name" value="CS"/>
    <property type="match status" value="1"/>
</dbReference>
<evidence type="ECO:0000256" key="3">
    <source>
        <dbReference type="ARBA" id="ARBA00022741"/>
    </source>
</evidence>
<dbReference type="EC" id="3.6.4.13" evidence="1"/>
<evidence type="ECO:0000256" key="5">
    <source>
        <dbReference type="ARBA" id="ARBA00022806"/>
    </source>
</evidence>
<keyword evidence="3" id="KW-0547">Nucleotide-binding</keyword>
<protein>
    <recommendedName>
        <fullName evidence="1">RNA helicase</fullName>
        <ecNumber evidence="1">3.6.4.13</ecNumber>
    </recommendedName>
</protein>
<sequence length="1219" mass="137951">MEGRHELLYVNSTGLSTPAYQTMEEHNFKPNLFDHLKKRCDMNTIESYINRAVAANIVGGSDSIIVSQEPDHNKLHRPLTYMLPILRLLSPTDPDESYSPRQSQISMGPQVLLVCSSVTTASLLEKSLKWVLDGAEVPLKILRVDRTNNYNNQMNSADILITNILSVPHLLCDRVGEKSPEILKFERLKFLVLDEVDAYLEVEANTVDWLTETVKLSWCKSQRLMVLQLVICGSKWSPTLRAFYLNLIKEGRKPNLYVQPLAEIMNFADASWVIDYAPDDSRKIELLKETLPKLMASEVCCTIACSNLATARLIHGVCSDSNLPSKIISSELNEHEIDSDFIYGTNAKILIVTDDMMQEIGFSECTYMLSFDSIERLRLSHIWDALPKLIRKEKWVSKKPVAHFFITGQEPNFLRFFKFLKSLDNSFCDPQLESIGNELFAKESELLPICRGIELFGYCNGAPGTICWFRHELIASDFESVANAPCFGDIEIAITQCLSPSEYIGTLLNHYGIIEGRRELLKSFINEMDVRDELLQKFYTVEANLKRPSTFKKGFIYGLRVEGEQTYKRVKYIGKLGVKTGNSDPAAKSLNLYCVDSGEEITGVAKELFTLPLEYASWPPLTLKVILTNICPPDQEPKYFSGQCETAESWIKKSTVRAKVWVSRGETVWVNPMTKLVAVPSSSDYFIRPKLIQYRAASLNSSHHLQLMESVLSLGTNYHGFLNLPVVKKALPIKKLTHEIFNTTLHGHIIKWADVQQSNDTEIHPVDMKPTRCFHPWSFIGTNTKYHRFVTDLENDLSSWVEAGDRNEYEEHFNQLKKGSIVAAKDKNSPYGRWVRAMVQDVCDDGEPLFNVYLVDSGTWVCNLKREDIFPIPTKFVTQLPFQAMAFSLSHIQPKDATENWNVNEIEEFRNLVNPNDCRVVLELAVTGKVDHEKSLTDQLFGIRPPCNYYSVVALLEDEEIGSNLVEKGMATEVYSVSRLVSALKNAMRVAPVVVTSVADISKLIDNNEMENYESDDELQALIDKFEINYGIDPNSQEAVSDIGDDDYSCNPAANLNGEENNESIAVNTPSAPPVAGTSSSFTSEALPIARETLLLHPTIYWHQTIAAVILTIQLPDIKEFKIEIGLDGRTIRCRIIQPKNYGFDLKLFGKVTKYSEFLTGQQLKLVFTKRSTPATWRRLLYDKTLKCHWVKEDPDFTQNSNSSAEEDDATLMPLFAAI</sequence>
<reference evidence="9 10" key="1">
    <citation type="submission" date="2024-08" db="EMBL/GenBank/DDBJ databases">
        <authorList>
            <person name="Cucini C."/>
            <person name="Frati F."/>
        </authorList>
    </citation>
    <scope>NUCLEOTIDE SEQUENCE [LARGE SCALE GENOMIC DNA]</scope>
</reference>
<dbReference type="Gene3D" id="2.60.40.790">
    <property type="match status" value="1"/>
</dbReference>
<evidence type="ECO:0000256" key="7">
    <source>
        <dbReference type="ARBA" id="ARBA00047984"/>
    </source>
</evidence>
<dbReference type="EMBL" id="CAXLJM020000018">
    <property type="protein sequence ID" value="CAL8084190.1"/>
    <property type="molecule type" value="Genomic_DNA"/>
</dbReference>
<dbReference type="PANTHER" id="PTHR22655:SF2">
    <property type="entry name" value="ATP-DEPENDENT RNA HELICASE TDRD12-RELATED"/>
    <property type="match status" value="1"/>
</dbReference>
<evidence type="ECO:0000256" key="6">
    <source>
        <dbReference type="ARBA" id="ARBA00022840"/>
    </source>
</evidence>
<dbReference type="CDD" id="cd20379">
    <property type="entry name" value="Tudor_dTUD-like"/>
    <property type="match status" value="1"/>
</dbReference>
<evidence type="ECO:0000256" key="1">
    <source>
        <dbReference type="ARBA" id="ARBA00012552"/>
    </source>
</evidence>
<keyword evidence="2" id="KW-0677">Repeat</keyword>
<keyword evidence="10" id="KW-1185">Reference proteome</keyword>
<dbReference type="PANTHER" id="PTHR22655">
    <property type="entry name" value="ATP-DEPENDENT RNA HELICASE TDRD12-RELATED"/>
    <property type="match status" value="1"/>
</dbReference>
<comment type="caution">
    <text evidence="9">The sequence shown here is derived from an EMBL/GenBank/DDBJ whole genome shotgun (WGS) entry which is preliminary data.</text>
</comment>
<name>A0ABP1PZZ3_9HEXA</name>
<dbReference type="InterPro" id="IPR035437">
    <property type="entry name" value="SNase_OB-fold_sf"/>
</dbReference>
<gene>
    <name evidence="9" type="ORF">ODALV1_LOCUS5725</name>
</gene>
<feature type="domain" description="CS" evidence="8">
    <location>
        <begin position="1095"/>
        <end position="1181"/>
    </location>
</feature>
<comment type="catalytic activity">
    <reaction evidence="7">
        <text>ATP + H2O = ADP + phosphate + H(+)</text>
        <dbReference type="Rhea" id="RHEA:13065"/>
        <dbReference type="ChEBI" id="CHEBI:15377"/>
        <dbReference type="ChEBI" id="CHEBI:15378"/>
        <dbReference type="ChEBI" id="CHEBI:30616"/>
        <dbReference type="ChEBI" id="CHEBI:43474"/>
        <dbReference type="ChEBI" id="CHEBI:456216"/>
        <dbReference type="EC" id="3.6.4.13"/>
    </reaction>
</comment>
<accession>A0ABP1PZZ3</accession>
<keyword evidence="6" id="KW-0067">ATP-binding</keyword>
<dbReference type="Gene3D" id="2.40.50.90">
    <property type="match status" value="1"/>
</dbReference>
<keyword evidence="4" id="KW-0378">Hydrolase</keyword>
<dbReference type="SUPFAM" id="SSF63748">
    <property type="entry name" value="Tudor/PWWP/MBT"/>
    <property type="match status" value="1"/>
</dbReference>
<dbReference type="Pfam" id="PF00567">
    <property type="entry name" value="TUDOR"/>
    <property type="match status" value="1"/>
</dbReference>
<dbReference type="InterPro" id="IPR008978">
    <property type="entry name" value="HSP20-like_chaperone"/>
</dbReference>
<dbReference type="InterPro" id="IPR002999">
    <property type="entry name" value="Tudor"/>
</dbReference>
<keyword evidence="5" id="KW-0347">Helicase</keyword>
<dbReference type="InterPro" id="IPR027417">
    <property type="entry name" value="P-loop_NTPase"/>
</dbReference>
<dbReference type="SUPFAM" id="SSF49764">
    <property type="entry name" value="HSP20-like chaperones"/>
    <property type="match status" value="1"/>
</dbReference>